<keyword evidence="1" id="KW-1133">Transmembrane helix</keyword>
<dbReference type="RefSeq" id="WP_213367525.1">
    <property type="nucleotide sequence ID" value="NZ_QTKX01000001.1"/>
</dbReference>
<proteinExistence type="predicted"/>
<comment type="caution">
    <text evidence="2">The sequence shown here is derived from an EMBL/GenBank/DDBJ whole genome shotgun (WGS) entry which is preliminary data.</text>
</comment>
<gene>
    <name evidence="2" type="ORF">DYI25_06100</name>
</gene>
<dbReference type="AlphaFoldDB" id="A0A944CJM6"/>
<dbReference type="Proteomes" id="UP000761411">
    <property type="component" value="Unassembled WGS sequence"/>
</dbReference>
<organism evidence="2 3">
    <name type="scientific">Mesobacillus boroniphilus</name>
    <dbReference type="NCBI Taxonomy" id="308892"/>
    <lineage>
        <taxon>Bacteria</taxon>
        <taxon>Bacillati</taxon>
        <taxon>Bacillota</taxon>
        <taxon>Bacilli</taxon>
        <taxon>Bacillales</taxon>
        <taxon>Bacillaceae</taxon>
        <taxon>Mesobacillus</taxon>
    </lineage>
</organism>
<sequence length="131" mass="15362">MKRRKISLSLIFLLLVSFIGIMYTLLNRPEKMYTSTTMMMTIEEKEHYIEPGKYQKMWVMGTNANDPDKNKERFKVMIGDSRIYNLLEEGKEYFVTFQGVKKNEESEYIFTFSQIGNPEGTQMSGDGIIEE</sequence>
<name>A0A944CJM6_9BACI</name>
<keyword evidence="3" id="KW-1185">Reference proteome</keyword>
<keyword evidence="1" id="KW-0472">Membrane</keyword>
<reference evidence="2 3" key="1">
    <citation type="journal article" date="2021" name="Microorganisms">
        <title>Bacterial Dimethylsulfoniopropionate Biosynthesis in the East China Sea.</title>
        <authorList>
            <person name="Liu J."/>
            <person name="Zhang Y."/>
            <person name="Liu J."/>
            <person name="Zhong H."/>
            <person name="Williams B.T."/>
            <person name="Zheng Y."/>
            <person name="Curson A.R.J."/>
            <person name="Sun C."/>
            <person name="Sun H."/>
            <person name="Song D."/>
            <person name="Wagner Mackenzie B."/>
            <person name="Bermejo Martinez A."/>
            <person name="Todd J.D."/>
            <person name="Zhang X.H."/>
        </authorList>
    </citation>
    <scope>NUCLEOTIDE SEQUENCE [LARGE SCALE GENOMIC DNA]</scope>
    <source>
        <strain evidence="2 3">ESS08</strain>
    </source>
</reference>
<evidence type="ECO:0000256" key="1">
    <source>
        <dbReference type="SAM" id="Phobius"/>
    </source>
</evidence>
<accession>A0A944CJM6</accession>
<keyword evidence="1" id="KW-0812">Transmembrane</keyword>
<evidence type="ECO:0000313" key="2">
    <source>
        <dbReference type="EMBL" id="MBS8264004.1"/>
    </source>
</evidence>
<feature type="transmembrane region" description="Helical" evidence="1">
    <location>
        <begin position="6"/>
        <end position="26"/>
    </location>
</feature>
<protein>
    <submittedName>
        <fullName evidence="2">Uncharacterized protein</fullName>
    </submittedName>
</protein>
<evidence type="ECO:0000313" key="3">
    <source>
        <dbReference type="Proteomes" id="UP000761411"/>
    </source>
</evidence>
<dbReference type="EMBL" id="QTKX01000001">
    <property type="protein sequence ID" value="MBS8264004.1"/>
    <property type="molecule type" value="Genomic_DNA"/>
</dbReference>